<protein>
    <submittedName>
        <fullName evidence="2">Uncharacterized protein</fullName>
    </submittedName>
</protein>
<dbReference type="Proteomes" id="UP001208570">
    <property type="component" value="Unassembled WGS sequence"/>
</dbReference>
<comment type="caution">
    <text evidence="2">The sequence shown here is derived from an EMBL/GenBank/DDBJ whole genome shotgun (WGS) entry which is preliminary data.</text>
</comment>
<evidence type="ECO:0000313" key="2">
    <source>
        <dbReference type="EMBL" id="KAK2140800.1"/>
    </source>
</evidence>
<reference evidence="2" key="1">
    <citation type="journal article" date="2023" name="Mol. Biol. Evol.">
        <title>Third-Generation Sequencing Reveals the Adaptive Role of the Epigenome in Three Deep-Sea Polychaetes.</title>
        <authorList>
            <person name="Perez M."/>
            <person name="Aroh O."/>
            <person name="Sun Y."/>
            <person name="Lan Y."/>
            <person name="Juniper S.K."/>
            <person name="Young C.R."/>
            <person name="Angers B."/>
            <person name="Qian P.Y."/>
        </authorList>
    </citation>
    <scope>NUCLEOTIDE SEQUENCE</scope>
    <source>
        <strain evidence="2">P08H-3</strain>
    </source>
</reference>
<keyword evidence="3" id="KW-1185">Reference proteome</keyword>
<sequence>METSCLLLLFGVMTSLMSVITVKGEGSDFFDKLNCSENENICDEDKHQVCDTSTKKCRCETETLWKKISDKCVKQEELFQKCGSKVADPEVHCVVPGSKCILTDFSEPRMSCMCNTPDYVDIPNPGGTPVSEVYKDICGK</sequence>
<gene>
    <name evidence="2" type="ORF">LSH36_1240g00018</name>
</gene>
<accession>A0AAD9MPN6</accession>
<proteinExistence type="predicted"/>
<feature type="chain" id="PRO_5042281907" evidence="1">
    <location>
        <begin position="25"/>
        <end position="140"/>
    </location>
</feature>
<evidence type="ECO:0000313" key="3">
    <source>
        <dbReference type="Proteomes" id="UP001208570"/>
    </source>
</evidence>
<feature type="signal peptide" evidence="1">
    <location>
        <begin position="1"/>
        <end position="24"/>
    </location>
</feature>
<evidence type="ECO:0000256" key="1">
    <source>
        <dbReference type="SAM" id="SignalP"/>
    </source>
</evidence>
<dbReference type="AlphaFoldDB" id="A0AAD9MPN6"/>
<organism evidence="2 3">
    <name type="scientific">Paralvinella palmiformis</name>
    <dbReference type="NCBI Taxonomy" id="53620"/>
    <lineage>
        <taxon>Eukaryota</taxon>
        <taxon>Metazoa</taxon>
        <taxon>Spiralia</taxon>
        <taxon>Lophotrochozoa</taxon>
        <taxon>Annelida</taxon>
        <taxon>Polychaeta</taxon>
        <taxon>Sedentaria</taxon>
        <taxon>Canalipalpata</taxon>
        <taxon>Terebellida</taxon>
        <taxon>Terebelliformia</taxon>
        <taxon>Alvinellidae</taxon>
        <taxon>Paralvinella</taxon>
    </lineage>
</organism>
<name>A0AAD9MPN6_9ANNE</name>
<dbReference type="EMBL" id="JAODUP010001241">
    <property type="protein sequence ID" value="KAK2140800.1"/>
    <property type="molecule type" value="Genomic_DNA"/>
</dbReference>
<keyword evidence="1" id="KW-0732">Signal</keyword>